<dbReference type="Proteomes" id="UP000030640">
    <property type="component" value="Unassembled WGS sequence"/>
</dbReference>
<sequence length="113" mass="13073">MVEGDSYSTAENIMITQFDETPTNFDKTSKQSHESCTQFDDTSTQSSDSFTQFDDTLNGIDGTSMLHSFYKKDDIIILIHGLNSHIRFEFLRNNVHIVNYDRVLLKDENNYYA</sequence>
<gene>
    <name evidence="2" type="ORF">C922_05235</name>
</gene>
<proteinExistence type="predicted"/>
<dbReference type="VEuPathDB" id="PlasmoDB:C922_05235"/>
<dbReference type="RefSeq" id="XP_008819029.1">
    <property type="nucleotide sequence ID" value="XM_008820807.1"/>
</dbReference>
<feature type="compositionally biased region" description="Low complexity" evidence="1">
    <location>
        <begin position="37"/>
        <end position="47"/>
    </location>
</feature>
<evidence type="ECO:0000313" key="3">
    <source>
        <dbReference type="Proteomes" id="UP000030640"/>
    </source>
</evidence>
<reference evidence="2 3" key="1">
    <citation type="submission" date="2013-02" db="EMBL/GenBank/DDBJ databases">
        <title>The Genome Sequence of Plasmodium inui San Antonio 1.</title>
        <authorList>
            <consortium name="The Broad Institute Genome Sequencing Platform"/>
            <consortium name="The Broad Institute Genome Sequencing Center for Infectious Disease"/>
            <person name="Neafsey D."/>
            <person name="Cheeseman I."/>
            <person name="Volkman S."/>
            <person name="Adams J."/>
            <person name="Walker B."/>
            <person name="Young S.K."/>
            <person name="Zeng Q."/>
            <person name="Gargeya S."/>
            <person name="Fitzgerald M."/>
            <person name="Haas B."/>
            <person name="Abouelleil A."/>
            <person name="Alvarado L."/>
            <person name="Arachchi H.M."/>
            <person name="Berlin A.M."/>
            <person name="Chapman S.B."/>
            <person name="Dewar J."/>
            <person name="Goldberg J."/>
            <person name="Griggs A."/>
            <person name="Gujja S."/>
            <person name="Hansen M."/>
            <person name="Howarth C."/>
            <person name="Imamovic A."/>
            <person name="Larimer J."/>
            <person name="McCowan C."/>
            <person name="Murphy C."/>
            <person name="Neiman D."/>
            <person name="Pearson M."/>
            <person name="Priest M."/>
            <person name="Roberts A."/>
            <person name="Saif S."/>
            <person name="Shea T."/>
            <person name="Sisk P."/>
            <person name="Sykes S."/>
            <person name="Wortman J."/>
            <person name="Nusbaum C."/>
            <person name="Birren B."/>
        </authorList>
    </citation>
    <scope>NUCLEOTIDE SEQUENCE [LARGE SCALE GENOMIC DNA]</scope>
    <source>
        <strain evidence="2 3">San Antonio 1</strain>
    </source>
</reference>
<dbReference type="OrthoDB" id="2498029at2759"/>
<dbReference type="GeneID" id="20040509"/>
<feature type="region of interest" description="Disordered" evidence="1">
    <location>
        <begin position="19"/>
        <end position="47"/>
    </location>
</feature>
<protein>
    <recommendedName>
        <fullName evidence="4">DUF676 domain-containing protein</fullName>
    </recommendedName>
</protein>
<dbReference type="EMBL" id="KI965506">
    <property type="protein sequence ID" value="EUD64385.1"/>
    <property type="molecule type" value="Genomic_DNA"/>
</dbReference>
<evidence type="ECO:0000313" key="2">
    <source>
        <dbReference type="EMBL" id="EUD64385.1"/>
    </source>
</evidence>
<name>W6ZYK8_9APIC</name>
<accession>W6ZYK8</accession>
<dbReference type="AlphaFoldDB" id="W6ZYK8"/>
<organism evidence="2 3">
    <name type="scientific">Plasmodium inui San Antonio 1</name>
    <dbReference type="NCBI Taxonomy" id="1237626"/>
    <lineage>
        <taxon>Eukaryota</taxon>
        <taxon>Sar</taxon>
        <taxon>Alveolata</taxon>
        <taxon>Apicomplexa</taxon>
        <taxon>Aconoidasida</taxon>
        <taxon>Haemosporida</taxon>
        <taxon>Plasmodiidae</taxon>
        <taxon>Plasmodium</taxon>
        <taxon>Plasmodium (Plasmodium)</taxon>
    </lineage>
</organism>
<evidence type="ECO:0008006" key="4">
    <source>
        <dbReference type="Google" id="ProtNLM"/>
    </source>
</evidence>
<keyword evidence="3" id="KW-1185">Reference proteome</keyword>
<evidence type="ECO:0000256" key="1">
    <source>
        <dbReference type="SAM" id="MobiDB-lite"/>
    </source>
</evidence>